<feature type="transmembrane region" description="Helical" evidence="27">
    <location>
        <begin position="127"/>
        <end position="145"/>
    </location>
</feature>
<dbReference type="AlphaFoldDB" id="A0A6P7YZM2"/>
<evidence type="ECO:0000256" key="21">
    <source>
        <dbReference type="ARBA" id="ARBA00048120"/>
    </source>
</evidence>
<keyword evidence="6" id="KW-0444">Lipid biosynthesis</keyword>
<name>A0A6P7YZM2_9AMPH</name>
<evidence type="ECO:0000256" key="4">
    <source>
        <dbReference type="ARBA" id="ARBA00005189"/>
    </source>
</evidence>
<sequence length="388" mass="44112">MFRHRYVTEAQLAGFANYKYSAMDTNPLSVYIMQHLWNRIVKIVPLWIAPNVLTFSGFLMILLNYFILCLYDWNYTASGPDHEHIPTWVWLFAAFTTFCAYALDSIDGKHARRTQSSSPLGELFDHGLDSWAASIFTFSLFSVFGCVPGQTGIPAPRMYSVSCVILLVFMLSHWEKYNTGILFLPWGYDISQVTLTIIYFLTAAFGVEAWHQPFLFGYYFVDILITLLLGCSIFLSLPQTLRNIFRAYLRKTLKTESLYEGLLPLVSPCLLFVLLSVWKALSPCDILTRQPRLFLWIVGVAFSNVTCRVIISQMTSTRSEAFHWLLVPLTMVVCVAVTGLLGRVEEFALGAFAAFVTAAHVHYGISVGRQLSEHFNICIFSLKKRTKD</sequence>
<keyword evidence="7 26" id="KW-0808">Transferase</keyword>
<feature type="transmembrane region" description="Helical" evidence="27">
    <location>
        <begin position="216"/>
        <end position="237"/>
    </location>
</feature>
<evidence type="ECO:0000256" key="7">
    <source>
        <dbReference type="ARBA" id="ARBA00022679"/>
    </source>
</evidence>
<comment type="function">
    <text evidence="23">Ethanolaminephosphotransferase that catalyzes the transfer of phosphoethanolamine (PE) from CDP-ethanolamine to lipid acceptors, the final step in the synthesis of PE via the 'Kennedy' pathway. PE is the second most abundant phospholipid of membranes in mammals and is involved in various membrane-related cellular processes. The enzyme is critical for the synthesis of several PE species and also catalyzes the synthesis of plasmanyl-PE, a lipid required for proper myelination and neurodevelopment, from 1-alkyl-2-acylglycerol.</text>
</comment>
<dbReference type="GeneID" id="115477313"/>
<keyword evidence="9" id="KW-0479">Metal-binding</keyword>
<proteinExistence type="inferred from homology"/>
<evidence type="ECO:0000256" key="26">
    <source>
        <dbReference type="RuleBase" id="RU003750"/>
    </source>
</evidence>
<comment type="cofactor">
    <cofactor evidence="1">
        <name>Mn(2+)</name>
        <dbReference type="ChEBI" id="CHEBI:29035"/>
    </cofactor>
</comment>
<dbReference type="InterPro" id="IPR014472">
    <property type="entry name" value="CHOPT"/>
</dbReference>
<comment type="catalytic activity">
    <reaction evidence="21">
        <text>CDP-ethanolamine + a 1,2-diacyl-sn-glycerol = a 1,2-diacyl-sn-glycero-3-phosphoethanolamine + CMP + H(+)</text>
        <dbReference type="Rhea" id="RHEA:32943"/>
        <dbReference type="ChEBI" id="CHEBI:15378"/>
        <dbReference type="ChEBI" id="CHEBI:17815"/>
        <dbReference type="ChEBI" id="CHEBI:57876"/>
        <dbReference type="ChEBI" id="CHEBI:60377"/>
        <dbReference type="ChEBI" id="CHEBI:64612"/>
        <dbReference type="EC" id="2.7.8.1"/>
    </reaction>
    <physiologicalReaction direction="left-to-right" evidence="21">
        <dbReference type="Rhea" id="RHEA:32944"/>
    </physiologicalReaction>
</comment>
<keyword evidence="12 27" id="KW-1133">Transmembrane helix</keyword>
<dbReference type="EC" id="2.7.8.1" evidence="20"/>
<evidence type="ECO:0000256" key="23">
    <source>
        <dbReference type="ARBA" id="ARBA00059224"/>
    </source>
</evidence>
<dbReference type="PIRSF" id="PIRSF015665">
    <property type="entry name" value="CHOPT"/>
    <property type="match status" value="1"/>
</dbReference>
<evidence type="ECO:0000256" key="11">
    <source>
        <dbReference type="ARBA" id="ARBA00022842"/>
    </source>
</evidence>
<dbReference type="FunFam" id="1.20.120.1760:FF:000006">
    <property type="entry name" value="Putative ethanolaminephosphotransferase 1"/>
    <property type="match status" value="1"/>
</dbReference>
<dbReference type="InParanoid" id="A0A6P7YZM2"/>
<comment type="similarity">
    <text evidence="5 26">Belongs to the CDP-alcohol phosphatidyltransferase class-I family.</text>
</comment>
<evidence type="ECO:0000256" key="13">
    <source>
        <dbReference type="ARBA" id="ARBA00022990"/>
    </source>
</evidence>
<accession>A0A6P7YZM2</accession>
<reference evidence="29" key="1">
    <citation type="submission" date="2025-08" db="UniProtKB">
        <authorList>
            <consortium name="RefSeq"/>
        </authorList>
    </citation>
    <scope>IDENTIFICATION</scope>
</reference>
<comment type="pathway">
    <text evidence="19">Phospholipid metabolism; phosphatidylethanolamine biosynthesis; phosphatidylethanolamine from ethanolamine: step 3/3.</text>
</comment>
<feature type="transmembrane region" description="Helical" evidence="27">
    <location>
        <begin position="323"/>
        <end position="341"/>
    </location>
</feature>
<evidence type="ECO:0000313" key="28">
    <source>
        <dbReference type="Proteomes" id="UP000515156"/>
    </source>
</evidence>
<evidence type="ECO:0000256" key="16">
    <source>
        <dbReference type="ARBA" id="ARBA00023209"/>
    </source>
</evidence>
<evidence type="ECO:0000256" key="3">
    <source>
        <dbReference type="ARBA" id="ARBA00004477"/>
    </source>
</evidence>
<feature type="transmembrane region" description="Helical" evidence="27">
    <location>
        <begin position="43"/>
        <end position="67"/>
    </location>
</feature>
<dbReference type="GO" id="GO:0004307">
    <property type="term" value="F:ethanolaminephosphotransferase activity"/>
    <property type="evidence" value="ECO:0007669"/>
    <property type="project" value="UniProtKB-EC"/>
</dbReference>
<dbReference type="Gene3D" id="1.20.120.1760">
    <property type="match status" value="1"/>
</dbReference>
<dbReference type="OrthoDB" id="196717at2759"/>
<keyword evidence="8 27" id="KW-0812">Transmembrane</keyword>
<evidence type="ECO:0000256" key="17">
    <source>
        <dbReference type="ARBA" id="ARBA00023211"/>
    </source>
</evidence>
<organism evidence="28 29">
    <name type="scientific">Microcaecilia unicolor</name>
    <dbReference type="NCBI Taxonomy" id="1415580"/>
    <lineage>
        <taxon>Eukaryota</taxon>
        <taxon>Metazoa</taxon>
        <taxon>Chordata</taxon>
        <taxon>Craniata</taxon>
        <taxon>Vertebrata</taxon>
        <taxon>Euteleostomi</taxon>
        <taxon>Amphibia</taxon>
        <taxon>Gymnophiona</taxon>
        <taxon>Siphonopidae</taxon>
        <taxon>Microcaecilia</taxon>
    </lineage>
</organism>
<dbReference type="PROSITE" id="PS00379">
    <property type="entry name" value="CDP_ALCOHOL_P_TRANSF"/>
    <property type="match status" value="1"/>
</dbReference>
<evidence type="ECO:0000256" key="27">
    <source>
        <dbReference type="SAM" id="Phobius"/>
    </source>
</evidence>
<evidence type="ECO:0000256" key="15">
    <source>
        <dbReference type="ARBA" id="ARBA00023136"/>
    </source>
</evidence>
<dbReference type="GO" id="GO:0005789">
    <property type="term" value="C:endoplasmic reticulum membrane"/>
    <property type="evidence" value="ECO:0007669"/>
    <property type="project" value="UniProtKB-SubCell"/>
</dbReference>
<comment type="cofactor">
    <cofactor evidence="2">
        <name>Mg(2+)</name>
        <dbReference type="ChEBI" id="CHEBI:18420"/>
    </cofactor>
</comment>
<keyword evidence="16" id="KW-0594">Phospholipid biosynthesis</keyword>
<dbReference type="RefSeq" id="XP_030069971.1">
    <property type="nucleotide sequence ID" value="XM_030214111.1"/>
</dbReference>
<comment type="subcellular location">
    <subcellularLocation>
        <location evidence="3">Endoplasmic reticulum membrane</location>
        <topology evidence="3">Multi-pass membrane protein</topology>
    </subcellularLocation>
</comment>
<evidence type="ECO:0000256" key="12">
    <source>
        <dbReference type="ARBA" id="ARBA00022989"/>
    </source>
</evidence>
<evidence type="ECO:0000256" key="5">
    <source>
        <dbReference type="ARBA" id="ARBA00010441"/>
    </source>
</evidence>
<evidence type="ECO:0000256" key="9">
    <source>
        <dbReference type="ARBA" id="ARBA00022723"/>
    </source>
</evidence>
<evidence type="ECO:0000256" key="22">
    <source>
        <dbReference type="ARBA" id="ARBA00052094"/>
    </source>
</evidence>
<dbReference type="Pfam" id="PF01066">
    <property type="entry name" value="CDP-OH_P_transf"/>
    <property type="match status" value="1"/>
</dbReference>
<keyword evidence="17" id="KW-0464">Manganese</keyword>
<evidence type="ECO:0000256" key="1">
    <source>
        <dbReference type="ARBA" id="ARBA00001936"/>
    </source>
</evidence>
<dbReference type="GO" id="GO:0006646">
    <property type="term" value="P:phosphatidylethanolamine biosynthetic process"/>
    <property type="evidence" value="ECO:0007669"/>
    <property type="project" value="TreeGrafter"/>
</dbReference>
<keyword evidence="13" id="KW-0007">Acetylation</keyword>
<evidence type="ECO:0000256" key="20">
    <source>
        <dbReference type="ARBA" id="ARBA00038986"/>
    </source>
</evidence>
<evidence type="ECO:0000256" key="10">
    <source>
        <dbReference type="ARBA" id="ARBA00022824"/>
    </source>
</evidence>
<evidence type="ECO:0000256" key="24">
    <source>
        <dbReference type="ARBA" id="ARBA00070294"/>
    </source>
</evidence>
<evidence type="ECO:0000256" key="25">
    <source>
        <dbReference type="ARBA" id="ARBA00083013"/>
    </source>
</evidence>
<comment type="pathway">
    <text evidence="4">Lipid metabolism.</text>
</comment>
<dbReference type="Proteomes" id="UP000515156">
    <property type="component" value="Chromosome 1"/>
</dbReference>
<keyword evidence="14" id="KW-0443">Lipid metabolism</keyword>
<feature type="transmembrane region" description="Helical" evidence="27">
    <location>
        <begin position="157"/>
        <end position="174"/>
    </location>
</feature>
<keyword evidence="15 27" id="KW-0472">Membrane</keyword>
<keyword evidence="11" id="KW-0460">Magnesium</keyword>
<keyword evidence="18" id="KW-1208">Phospholipid metabolism</keyword>
<evidence type="ECO:0000313" key="29">
    <source>
        <dbReference type="RefSeq" id="XP_030069971.1"/>
    </source>
</evidence>
<dbReference type="GO" id="GO:0046872">
    <property type="term" value="F:metal ion binding"/>
    <property type="evidence" value="ECO:0007669"/>
    <property type="project" value="UniProtKB-KW"/>
</dbReference>
<keyword evidence="28" id="KW-1185">Reference proteome</keyword>
<dbReference type="InterPro" id="IPR043130">
    <property type="entry name" value="CDP-OH_PTrfase_TM_dom"/>
</dbReference>
<feature type="transmembrane region" description="Helical" evidence="27">
    <location>
        <begin position="258"/>
        <end position="281"/>
    </location>
</feature>
<dbReference type="KEGG" id="muo:115477313"/>
<dbReference type="InterPro" id="IPR048254">
    <property type="entry name" value="CDP_ALCOHOL_P_TRANSF_CS"/>
</dbReference>
<dbReference type="PANTHER" id="PTHR10414:SF35">
    <property type="entry name" value="SELENOPROTEIN I"/>
    <property type="match status" value="1"/>
</dbReference>
<dbReference type="InterPro" id="IPR000462">
    <property type="entry name" value="CDP-OH_P_trans"/>
</dbReference>
<evidence type="ECO:0000256" key="8">
    <source>
        <dbReference type="ARBA" id="ARBA00022692"/>
    </source>
</evidence>
<evidence type="ECO:0000256" key="6">
    <source>
        <dbReference type="ARBA" id="ARBA00022516"/>
    </source>
</evidence>
<feature type="transmembrane region" description="Helical" evidence="27">
    <location>
        <begin position="293"/>
        <end position="311"/>
    </location>
</feature>
<feature type="transmembrane region" description="Helical" evidence="27">
    <location>
        <begin position="87"/>
        <end position="106"/>
    </location>
</feature>
<protein>
    <recommendedName>
        <fullName evidence="24">Ethanolaminephosphotransferase 1</fullName>
        <ecNumber evidence="20">2.7.8.1</ecNumber>
    </recommendedName>
    <alternativeName>
        <fullName evidence="25">Selenoprotein I</fullName>
    </alternativeName>
</protein>
<evidence type="ECO:0000256" key="19">
    <source>
        <dbReference type="ARBA" id="ARBA00037891"/>
    </source>
</evidence>
<dbReference type="PANTHER" id="PTHR10414">
    <property type="entry name" value="ETHANOLAMINEPHOSPHOTRANSFERASE"/>
    <property type="match status" value="1"/>
</dbReference>
<keyword evidence="10" id="KW-0256">Endoplasmic reticulum</keyword>
<evidence type="ECO:0000256" key="18">
    <source>
        <dbReference type="ARBA" id="ARBA00023264"/>
    </source>
</evidence>
<feature type="transmembrane region" description="Helical" evidence="27">
    <location>
        <begin position="186"/>
        <end position="210"/>
    </location>
</feature>
<comment type="catalytic activity">
    <reaction evidence="22">
        <text>1-O-alkyl-2-acyl-sn-glycerol + CDP-ethanolamine = a 1-O-alkyl-2-acyl-sn-glycero-3-phosphoethanolamine + CMP + H(+)</text>
        <dbReference type="Rhea" id="RHEA:36187"/>
        <dbReference type="ChEBI" id="CHEBI:15378"/>
        <dbReference type="ChEBI" id="CHEBI:52595"/>
        <dbReference type="ChEBI" id="CHEBI:57876"/>
        <dbReference type="ChEBI" id="CHEBI:60377"/>
        <dbReference type="ChEBI" id="CHEBI:60520"/>
    </reaction>
    <physiologicalReaction direction="left-to-right" evidence="22">
        <dbReference type="Rhea" id="RHEA:36188"/>
    </physiologicalReaction>
</comment>
<gene>
    <name evidence="29" type="primary">LOC115477313</name>
</gene>
<evidence type="ECO:0000256" key="14">
    <source>
        <dbReference type="ARBA" id="ARBA00023098"/>
    </source>
</evidence>
<dbReference type="GO" id="GO:0005794">
    <property type="term" value="C:Golgi apparatus"/>
    <property type="evidence" value="ECO:0007669"/>
    <property type="project" value="TreeGrafter"/>
</dbReference>
<evidence type="ECO:0000256" key="2">
    <source>
        <dbReference type="ARBA" id="ARBA00001946"/>
    </source>
</evidence>
<feature type="transmembrane region" description="Helical" evidence="27">
    <location>
        <begin position="347"/>
        <end position="365"/>
    </location>
</feature>